<feature type="compositionally biased region" description="Basic and acidic residues" evidence="1">
    <location>
        <begin position="22"/>
        <end position="35"/>
    </location>
</feature>
<sequence length="79" mass="9183">MCDALRELFAEELEEEYQAGESEGRREGRQEGRREGRLEGRVEFSRLILKLTELGRTDDIIKAAENPEYQEQLLKELGV</sequence>
<comment type="caution">
    <text evidence="2">The sequence shown here is derived from an EMBL/GenBank/DDBJ whole genome shotgun (WGS) entry which is preliminary data.</text>
</comment>
<reference evidence="2" key="1">
    <citation type="journal article" date="2021" name="PeerJ">
        <title>Extensive microbial diversity within the chicken gut microbiome revealed by metagenomics and culture.</title>
        <authorList>
            <person name="Gilroy R."/>
            <person name="Ravi A."/>
            <person name="Getino M."/>
            <person name="Pursley I."/>
            <person name="Horton D.L."/>
            <person name="Alikhan N.F."/>
            <person name="Baker D."/>
            <person name="Gharbi K."/>
            <person name="Hall N."/>
            <person name="Watson M."/>
            <person name="Adriaenssens E.M."/>
            <person name="Foster-Nyarko E."/>
            <person name="Jarju S."/>
            <person name="Secka A."/>
            <person name="Antonio M."/>
            <person name="Oren A."/>
            <person name="Chaudhuri R.R."/>
            <person name="La Ragione R."/>
            <person name="Hildebrand F."/>
            <person name="Pallen M.J."/>
        </authorList>
    </citation>
    <scope>NUCLEOTIDE SEQUENCE</scope>
    <source>
        <strain evidence="2">ChiGjej1B1-1692</strain>
    </source>
</reference>
<reference evidence="2" key="2">
    <citation type="submission" date="2021-04" db="EMBL/GenBank/DDBJ databases">
        <authorList>
            <person name="Gilroy R."/>
        </authorList>
    </citation>
    <scope>NUCLEOTIDE SEQUENCE</scope>
    <source>
        <strain evidence="2">ChiGjej1B1-1692</strain>
    </source>
</reference>
<proteinExistence type="predicted"/>
<dbReference type="Proteomes" id="UP000823894">
    <property type="component" value="Unassembled WGS sequence"/>
</dbReference>
<dbReference type="AlphaFoldDB" id="A0A9D2SXR9"/>
<gene>
    <name evidence="2" type="ORF">H9757_08220</name>
</gene>
<dbReference type="EMBL" id="DWWK01000123">
    <property type="protein sequence ID" value="HJC39027.1"/>
    <property type="molecule type" value="Genomic_DNA"/>
</dbReference>
<evidence type="ECO:0000313" key="3">
    <source>
        <dbReference type="Proteomes" id="UP000823894"/>
    </source>
</evidence>
<evidence type="ECO:0000313" key="2">
    <source>
        <dbReference type="EMBL" id="HJC39027.1"/>
    </source>
</evidence>
<protein>
    <submittedName>
        <fullName evidence="2">Uncharacterized protein</fullName>
    </submittedName>
</protein>
<name>A0A9D2SXR9_9FIRM</name>
<feature type="region of interest" description="Disordered" evidence="1">
    <location>
        <begin position="14"/>
        <end position="35"/>
    </location>
</feature>
<evidence type="ECO:0000256" key="1">
    <source>
        <dbReference type="SAM" id="MobiDB-lite"/>
    </source>
</evidence>
<accession>A0A9D2SXR9</accession>
<organism evidence="2 3">
    <name type="scientific">Candidatus Mediterraneibacter faecigallinarum</name>
    <dbReference type="NCBI Taxonomy" id="2838669"/>
    <lineage>
        <taxon>Bacteria</taxon>
        <taxon>Bacillati</taxon>
        <taxon>Bacillota</taxon>
        <taxon>Clostridia</taxon>
        <taxon>Lachnospirales</taxon>
        <taxon>Lachnospiraceae</taxon>
        <taxon>Mediterraneibacter</taxon>
    </lineage>
</organism>